<accession>A0A093RTC3</accession>
<dbReference type="InterPro" id="IPR011059">
    <property type="entry name" value="Metal-dep_hydrolase_composite"/>
</dbReference>
<evidence type="ECO:0000256" key="6">
    <source>
        <dbReference type="ARBA" id="ARBA00022833"/>
    </source>
</evidence>
<dbReference type="Proteomes" id="UP000032874">
    <property type="component" value="Unassembled WGS sequence"/>
</dbReference>
<sequence>MTMTYTRALRSQFFDITGLATRPDDMMKLSRNLDDGLLFLDGSHIAALVEWEEGRHWLRHPTDYIDYRDKLIVPGFVDTHLHYPQTEMVGAWGEQLLEWLQTYTFPTESKYADSDYAAAMSVFFLNQLLANGTTTALVFGTVHPESVEALFRAASSLEMRLIAGKVMMDRNAPPYLIETPEQSYQQTRDLILRWHNTGRINYALTPRFAPTSSPELMRVIEQLRYEFPDVWLHTHLSENTDEVAWVKTLWPEHSSYLGVYHHYHMTGKRSVFAHAIHLEPCEWDCLRETDSAIAFCPTSNLFLGSGLFPLHTCLDHGVRVGIGTDIGAGTTFNMLQTLGEAYKVAQLQGSKLHACQAFYHATLGGAHALDLDRYIGNFMPGKEADFVVLDLAVSPLQKMRLANSHDIHEKLFLLMTLGDDRNIWHTWVNGHCVWRQDDVEDAA</sequence>
<dbReference type="FunFam" id="3.20.20.140:FF:000022">
    <property type="entry name" value="Guanine deaminase"/>
    <property type="match status" value="1"/>
</dbReference>
<keyword evidence="6 8" id="KW-0862">Zinc</keyword>
<dbReference type="AlphaFoldDB" id="A0A093RTC3"/>
<evidence type="ECO:0000256" key="7">
    <source>
        <dbReference type="NCBIfam" id="TIGR02967"/>
    </source>
</evidence>
<keyword evidence="4 8" id="KW-0479">Metal-binding</keyword>
<evidence type="ECO:0000256" key="4">
    <source>
        <dbReference type="ARBA" id="ARBA00022723"/>
    </source>
</evidence>
<dbReference type="SUPFAM" id="SSF51338">
    <property type="entry name" value="Composite domain of metallo-dependent hydrolases"/>
    <property type="match status" value="1"/>
</dbReference>
<dbReference type="UniPathway" id="UPA00603">
    <property type="reaction ID" value="UER00660"/>
</dbReference>
<organism evidence="10 11">
    <name type="scientific">Pectobacterium betavasculorum</name>
    <dbReference type="NCBI Taxonomy" id="55207"/>
    <lineage>
        <taxon>Bacteria</taxon>
        <taxon>Pseudomonadati</taxon>
        <taxon>Pseudomonadota</taxon>
        <taxon>Gammaproteobacteria</taxon>
        <taxon>Enterobacterales</taxon>
        <taxon>Pectobacteriaceae</taxon>
        <taxon>Pectobacterium</taxon>
    </lineage>
</organism>
<dbReference type="SUPFAM" id="SSF51556">
    <property type="entry name" value="Metallo-dependent hydrolases"/>
    <property type="match status" value="1"/>
</dbReference>
<comment type="pathway">
    <text evidence="1 8">Purine metabolism; guanine degradation; xanthine from guanine: step 1/1.</text>
</comment>
<dbReference type="EMBL" id="JQHM01000002">
    <property type="protein sequence ID" value="KFX06045.1"/>
    <property type="molecule type" value="Genomic_DNA"/>
</dbReference>
<dbReference type="Gene3D" id="2.30.40.10">
    <property type="entry name" value="Urease, subunit C, domain 1"/>
    <property type="match status" value="1"/>
</dbReference>
<gene>
    <name evidence="10" type="ORF">KP22_09315</name>
</gene>
<evidence type="ECO:0000259" key="9">
    <source>
        <dbReference type="Pfam" id="PF01979"/>
    </source>
</evidence>
<evidence type="ECO:0000256" key="1">
    <source>
        <dbReference type="ARBA" id="ARBA00004984"/>
    </source>
</evidence>
<dbReference type="eggNOG" id="COG0402">
    <property type="taxonomic scope" value="Bacteria"/>
</dbReference>
<dbReference type="PANTHER" id="PTHR11271">
    <property type="entry name" value="GUANINE DEAMINASE"/>
    <property type="match status" value="1"/>
</dbReference>
<dbReference type="Gene3D" id="3.20.20.140">
    <property type="entry name" value="Metal-dependent hydrolases"/>
    <property type="match status" value="1"/>
</dbReference>
<keyword evidence="5 8" id="KW-0378">Hydrolase</keyword>
<dbReference type="Pfam" id="PF01979">
    <property type="entry name" value="Amidohydro_1"/>
    <property type="match status" value="1"/>
</dbReference>
<evidence type="ECO:0000256" key="5">
    <source>
        <dbReference type="ARBA" id="ARBA00022801"/>
    </source>
</evidence>
<dbReference type="InterPro" id="IPR006680">
    <property type="entry name" value="Amidohydro-rel"/>
</dbReference>
<comment type="caution">
    <text evidence="10">The sequence shown here is derived from an EMBL/GenBank/DDBJ whole genome shotgun (WGS) entry which is preliminary data.</text>
</comment>
<dbReference type="GO" id="GO:0008892">
    <property type="term" value="F:guanine deaminase activity"/>
    <property type="evidence" value="ECO:0007669"/>
    <property type="project" value="UniProtKB-UniRule"/>
</dbReference>
<dbReference type="GO" id="GO:0006147">
    <property type="term" value="P:guanine catabolic process"/>
    <property type="evidence" value="ECO:0007669"/>
    <property type="project" value="UniProtKB-UniRule"/>
</dbReference>
<proteinExistence type="inferred from homology"/>
<dbReference type="EC" id="3.5.4.3" evidence="3 7"/>
<evidence type="ECO:0000256" key="2">
    <source>
        <dbReference type="ARBA" id="ARBA00006745"/>
    </source>
</evidence>
<reference evidence="10 11" key="1">
    <citation type="submission" date="2014-08" db="EMBL/GenBank/DDBJ databases">
        <title>Genome sequences of NCPPB Pectobacterium isolates.</title>
        <authorList>
            <person name="Glover R.H."/>
            <person name="Sapp M."/>
            <person name="Elphinstone J."/>
        </authorList>
    </citation>
    <scope>NUCLEOTIDE SEQUENCE [LARGE SCALE GENOMIC DNA]</scope>
    <source>
        <strain evidence="10 11">NCPPB 2795</strain>
    </source>
</reference>
<dbReference type="NCBIfam" id="TIGR02967">
    <property type="entry name" value="guan_deamin"/>
    <property type="match status" value="1"/>
</dbReference>
<evidence type="ECO:0000256" key="8">
    <source>
        <dbReference type="RuleBase" id="RU366009"/>
    </source>
</evidence>
<comment type="cofactor">
    <cofactor evidence="8">
        <name>Zn(2+)</name>
        <dbReference type="ChEBI" id="CHEBI:29105"/>
    </cofactor>
    <text evidence="8">Binds 1 zinc ion per subunit.</text>
</comment>
<dbReference type="GO" id="GO:0005829">
    <property type="term" value="C:cytosol"/>
    <property type="evidence" value="ECO:0007669"/>
    <property type="project" value="TreeGrafter"/>
</dbReference>
<protein>
    <recommendedName>
        <fullName evidence="3 7">Guanine deaminase</fullName>
        <shortName evidence="8">Guanase</shortName>
        <ecNumber evidence="3 7">3.5.4.3</ecNumber>
    </recommendedName>
    <alternativeName>
        <fullName evidence="8">Guanine aminohydrolase</fullName>
    </alternativeName>
</protein>
<dbReference type="RefSeq" id="WP_039323858.1">
    <property type="nucleotide sequence ID" value="NZ_JQHM01000002.1"/>
</dbReference>
<dbReference type="STRING" id="55207.KP22_09315"/>
<dbReference type="InterPro" id="IPR032466">
    <property type="entry name" value="Metal_Hydrolase"/>
</dbReference>
<evidence type="ECO:0000313" key="11">
    <source>
        <dbReference type="Proteomes" id="UP000032874"/>
    </source>
</evidence>
<dbReference type="InterPro" id="IPR014311">
    <property type="entry name" value="Guanine_deaminase"/>
</dbReference>
<evidence type="ECO:0000256" key="3">
    <source>
        <dbReference type="ARBA" id="ARBA00012781"/>
    </source>
</evidence>
<dbReference type="PANTHER" id="PTHR11271:SF6">
    <property type="entry name" value="GUANINE DEAMINASE"/>
    <property type="match status" value="1"/>
</dbReference>
<comment type="similarity">
    <text evidence="2 8">Belongs to the metallo-dependent hydrolases superfamily. ATZ/TRZ family.</text>
</comment>
<evidence type="ECO:0000313" key="10">
    <source>
        <dbReference type="EMBL" id="KFX06045.1"/>
    </source>
</evidence>
<feature type="domain" description="Amidohydrolase-related" evidence="9">
    <location>
        <begin position="72"/>
        <end position="432"/>
    </location>
</feature>
<dbReference type="InterPro" id="IPR051607">
    <property type="entry name" value="Metallo-dep_hydrolases"/>
</dbReference>
<dbReference type="GO" id="GO:0008270">
    <property type="term" value="F:zinc ion binding"/>
    <property type="evidence" value="ECO:0007669"/>
    <property type="project" value="UniProtKB-UniRule"/>
</dbReference>
<comment type="function">
    <text evidence="8">Catalyzes the hydrolytic deamination of guanine, producing xanthine and ammonia.</text>
</comment>
<name>A0A093RTC3_9GAMM</name>
<dbReference type="NCBIfam" id="NF006679">
    <property type="entry name" value="PRK09228.1"/>
    <property type="match status" value="1"/>
</dbReference>
<comment type="catalytic activity">
    <reaction evidence="8">
        <text>guanine + H2O + H(+) = xanthine + NH4(+)</text>
        <dbReference type="Rhea" id="RHEA:14665"/>
        <dbReference type="ChEBI" id="CHEBI:15377"/>
        <dbReference type="ChEBI" id="CHEBI:15378"/>
        <dbReference type="ChEBI" id="CHEBI:16235"/>
        <dbReference type="ChEBI" id="CHEBI:17712"/>
        <dbReference type="ChEBI" id="CHEBI:28938"/>
        <dbReference type="EC" id="3.5.4.3"/>
    </reaction>
</comment>